<dbReference type="Gene3D" id="3.40.50.720">
    <property type="entry name" value="NAD(P)-binding Rossmann-like Domain"/>
    <property type="match status" value="1"/>
</dbReference>
<comment type="caution">
    <text evidence="10">The sequence shown here is derived from an EMBL/GenBank/DDBJ whole genome shotgun (WGS) entry which is preliminary data.</text>
</comment>
<evidence type="ECO:0000256" key="2">
    <source>
        <dbReference type="ARBA" id="ARBA00006464"/>
    </source>
</evidence>
<dbReference type="InterPro" id="IPR017475">
    <property type="entry name" value="EPS_sugar_tfrase"/>
</dbReference>
<keyword evidence="3" id="KW-0808">Transferase</keyword>
<evidence type="ECO:0000256" key="7">
    <source>
        <dbReference type="ARBA" id="ARBA00023169"/>
    </source>
</evidence>
<dbReference type="PANTHER" id="PTHR30576:SF0">
    <property type="entry name" value="UNDECAPRENYL-PHOSPHATE N-ACETYLGALACTOSAMINYL 1-PHOSPHATE TRANSFERASE-RELATED"/>
    <property type="match status" value="1"/>
</dbReference>
<reference evidence="10 11" key="1">
    <citation type="submission" date="2021-05" db="EMBL/GenBank/DDBJ databases">
        <title>Roseococcus sp. XZZS9, whole genome shotgun sequencing project.</title>
        <authorList>
            <person name="Zhao G."/>
            <person name="Shen L."/>
        </authorList>
    </citation>
    <scope>NUCLEOTIDE SEQUENCE [LARGE SCALE GENOMIC DNA]</scope>
    <source>
        <strain evidence="10 11">XZZS9</strain>
    </source>
</reference>
<feature type="transmembrane region" description="Helical" evidence="8">
    <location>
        <begin position="38"/>
        <end position="57"/>
    </location>
</feature>
<proteinExistence type="inferred from homology"/>
<keyword evidence="7" id="KW-0270">Exopolysaccharide synthesis</keyword>
<feature type="transmembrane region" description="Helical" evidence="8">
    <location>
        <begin position="7"/>
        <end position="26"/>
    </location>
</feature>
<dbReference type="RefSeq" id="WP_213670403.1">
    <property type="nucleotide sequence ID" value="NZ_JAHCDA010000002.1"/>
</dbReference>
<dbReference type="InterPro" id="IPR003362">
    <property type="entry name" value="Bact_transf"/>
</dbReference>
<protein>
    <submittedName>
        <fullName evidence="10">Exopolysaccharide biosynthesis polyprenyl glycosylphosphotransferase</fullName>
    </submittedName>
</protein>
<evidence type="ECO:0000313" key="10">
    <source>
        <dbReference type="EMBL" id="MBS7811749.1"/>
    </source>
</evidence>
<evidence type="ECO:0000313" key="11">
    <source>
        <dbReference type="Proteomes" id="UP000766336"/>
    </source>
</evidence>
<dbReference type="NCBIfam" id="TIGR03025">
    <property type="entry name" value="EPS_sugtrans"/>
    <property type="match status" value="1"/>
</dbReference>
<evidence type="ECO:0000256" key="8">
    <source>
        <dbReference type="SAM" id="Phobius"/>
    </source>
</evidence>
<evidence type="ECO:0000259" key="9">
    <source>
        <dbReference type="Pfam" id="PF02397"/>
    </source>
</evidence>
<feature type="domain" description="Bacterial sugar transferase" evidence="9">
    <location>
        <begin position="269"/>
        <end position="455"/>
    </location>
</feature>
<name>A0ABS5QDW1_9PROT</name>
<organism evidence="10 11">
    <name type="scientific">Roseococcus pinisoli</name>
    <dbReference type="NCBI Taxonomy" id="2835040"/>
    <lineage>
        <taxon>Bacteria</taxon>
        <taxon>Pseudomonadati</taxon>
        <taxon>Pseudomonadota</taxon>
        <taxon>Alphaproteobacteria</taxon>
        <taxon>Acetobacterales</taxon>
        <taxon>Roseomonadaceae</taxon>
        <taxon>Roseococcus</taxon>
    </lineage>
</organism>
<accession>A0ABS5QDW1</accession>
<dbReference type="EMBL" id="JAHCDA010000002">
    <property type="protein sequence ID" value="MBS7811749.1"/>
    <property type="molecule type" value="Genomic_DNA"/>
</dbReference>
<evidence type="ECO:0000256" key="1">
    <source>
        <dbReference type="ARBA" id="ARBA00004141"/>
    </source>
</evidence>
<comment type="similarity">
    <text evidence="2">Belongs to the bacterial sugar transferase family.</text>
</comment>
<feature type="transmembrane region" description="Helical" evidence="8">
    <location>
        <begin position="274"/>
        <end position="297"/>
    </location>
</feature>
<sequence length="472" mass="51433">MEAYKQIALAVDLICLLLAGCFWLGIPEVHNAFTQLEARLIAAGLAGLGWLTILRLAPPRLGRLLDMPWAIADALLVPMLVGVTSILLVLLMAGPQYSSALLLWSFATTAILLPCRAILSVLARRGVKAGWLRRRIAIVGATDMSAQLIHRLQGSDNPEPPNIVGIFDDRDASRRPSEIFGVPVRGDIAHLCALARIERLDLVVIALPLNRAIDILRTVQEVQWLTAKVVVQLDGANEAPQGTNRSVMAGQPVLELVRQPMAPGAAITKTLMDFILAAIALLLFSPVLVVAMLAIMLESPGPVLFRQPRIGRSGKPFQILKLRTLHHDPTDTGTQGVVSRDSRVTRVGQILRPTCIDELPQLINVLKGDMSMVGPRPHVAHMLVAGRPIEEVAPGYGARYRVRPGITGWAQVNGLSGTMSDDAFARKVTAHDLAYLGEWSIWLDLRILARTAVVSLFGRKAFEAQSHEWRGL</sequence>
<keyword evidence="5 8" id="KW-1133">Transmembrane helix</keyword>
<dbReference type="InterPro" id="IPR036291">
    <property type="entry name" value="NAD(P)-bd_dom_sf"/>
</dbReference>
<evidence type="ECO:0000256" key="4">
    <source>
        <dbReference type="ARBA" id="ARBA00022692"/>
    </source>
</evidence>
<evidence type="ECO:0000256" key="6">
    <source>
        <dbReference type="ARBA" id="ARBA00023136"/>
    </source>
</evidence>
<keyword evidence="4 8" id="KW-0812">Transmembrane</keyword>
<dbReference type="Pfam" id="PF02397">
    <property type="entry name" value="Bac_transf"/>
    <property type="match status" value="1"/>
</dbReference>
<evidence type="ECO:0000256" key="3">
    <source>
        <dbReference type="ARBA" id="ARBA00022679"/>
    </source>
</evidence>
<evidence type="ECO:0000256" key="5">
    <source>
        <dbReference type="ARBA" id="ARBA00022989"/>
    </source>
</evidence>
<feature type="transmembrane region" description="Helical" evidence="8">
    <location>
        <begin position="100"/>
        <end position="123"/>
    </location>
</feature>
<dbReference type="Proteomes" id="UP000766336">
    <property type="component" value="Unassembled WGS sequence"/>
</dbReference>
<comment type="subcellular location">
    <subcellularLocation>
        <location evidence="1">Membrane</location>
        <topology evidence="1">Multi-pass membrane protein</topology>
    </subcellularLocation>
</comment>
<feature type="transmembrane region" description="Helical" evidence="8">
    <location>
        <begin position="69"/>
        <end position="94"/>
    </location>
</feature>
<dbReference type="PANTHER" id="PTHR30576">
    <property type="entry name" value="COLANIC BIOSYNTHESIS UDP-GLUCOSE LIPID CARRIER TRANSFERASE"/>
    <property type="match status" value="1"/>
</dbReference>
<gene>
    <name evidence="10" type="ORF">KHU32_12440</name>
</gene>
<keyword evidence="11" id="KW-1185">Reference proteome</keyword>
<dbReference type="SUPFAM" id="SSF51735">
    <property type="entry name" value="NAD(P)-binding Rossmann-fold domains"/>
    <property type="match status" value="1"/>
</dbReference>
<dbReference type="Pfam" id="PF13727">
    <property type="entry name" value="CoA_binding_3"/>
    <property type="match status" value="1"/>
</dbReference>
<keyword evidence="6 8" id="KW-0472">Membrane</keyword>